<evidence type="ECO:0000256" key="7">
    <source>
        <dbReference type="ARBA" id="ARBA00030621"/>
    </source>
</evidence>
<dbReference type="Pfam" id="PF12796">
    <property type="entry name" value="Ank_2"/>
    <property type="match status" value="1"/>
</dbReference>
<dbReference type="SUPFAM" id="SSF48403">
    <property type="entry name" value="Ankyrin repeat"/>
    <property type="match status" value="1"/>
</dbReference>
<reference evidence="11" key="2">
    <citation type="submission" date="2025-09" db="UniProtKB">
        <authorList>
            <consortium name="Ensembl"/>
        </authorList>
    </citation>
    <scope>IDENTIFICATION</scope>
</reference>
<dbReference type="InterPro" id="IPR002110">
    <property type="entry name" value="Ankyrin_rpt"/>
</dbReference>
<evidence type="ECO:0000256" key="3">
    <source>
        <dbReference type="ARBA" id="ARBA00022553"/>
    </source>
</evidence>
<evidence type="ECO:0000256" key="6">
    <source>
        <dbReference type="ARBA" id="ARBA00023242"/>
    </source>
</evidence>
<sequence>RVWRYVEEGSLLKLKSFLRRHRDLDVNFAQGKRERSPLHLACQLGDDAVLRLLLKHGADVLRRDRKGNTALHTAANRALKHGKTYDDLVVPLQKSCPEAMNAPNGAGVTPKDLLSWMDPEKEWSEKLFGECEDEFCETFGVYDDDEEDFGDWADRIRREYFSKKDAEVQRLASSCELKWRNIRQERQREEQSNKELLERLQREHEEYLTRAAQKEEETRRARKRRYEEGCAATFQGGPSSGEKKLSYSDIPWPAPRGTVQEMLEVMLHGVDRKDLPAFRRTLRKQQALWHPDKFSQRCAARLEEKDKQRILDTVTALSQELNSLAQSLKS</sequence>
<feature type="repeat" description="ANK" evidence="9">
    <location>
        <begin position="33"/>
        <end position="65"/>
    </location>
</feature>
<evidence type="ECO:0000256" key="1">
    <source>
        <dbReference type="ARBA" id="ARBA00004123"/>
    </source>
</evidence>
<evidence type="ECO:0000256" key="10">
    <source>
        <dbReference type="SAM" id="Coils"/>
    </source>
</evidence>
<comment type="subcellular location">
    <subcellularLocation>
        <location evidence="1">Nucleus</location>
    </subcellularLocation>
</comment>
<name>A0A3Q3WNF8_MOLML</name>
<keyword evidence="10" id="KW-0175">Coiled coil</keyword>
<dbReference type="PANTHER" id="PTHR15263">
    <property type="entry name" value="I-KAPPA-B-LIKE PROTEIN IKBL"/>
    <property type="match status" value="1"/>
</dbReference>
<dbReference type="SMART" id="SM00248">
    <property type="entry name" value="ANK"/>
    <property type="match status" value="2"/>
</dbReference>
<dbReference type="AlphaFoldDB" id="A0A3Q3WNF8"/>
<evidence type="ECO:0000256" key="9">
    <source>
        <dbReference type="PROSITE-ProRule" id="PRU00023"/>
    </source>
</evidence>
<dbReference type="Gene3D" id="1.25.40.20">
    <property type="entry name" value="Ankyrin repeat-containing domain"/>
    <property type="match status" value="1"/>
</dbReference>
<protein>
    <recommendedName>
        <fullName evidence="2">NF-kappa-B inhibitor-like protein 1</fullName>
    </recommendedName>
    <alternativeName>
        <fullName evidence="7">Inhibitor of kappa B-like protein</fullName>
    </alternativeName>
    <alternativeName>
        <fullName evidence="8">Nuclear factor of kappa light polypeptide gene enhancer in B-cells inhibitor-like 1</fullName>
    </alternativeName>
</protein>
<dbReference type="GO" id="GO:0043124">
    <property type="term" value="P:negative regulation of canonical NF-kappaB signal transduction"/>
    <property type="evidence" value="ECO:0007669"/>
    <property type="project" value="InterPro"/>
</dbReference>
<evidence type="ECO:0000256" key="4">
    <source>
        <dbReference type="ARBA" id="ARBA00022737"/>
    </source>
</evidence>
<evidence type="ECO:0000313" key="12">
    <source>
        <dbReference type="Proteomes" id="UP000261620"/>
    </source>
</evidence>
<proteinExistence type="predicted"/>
<dbReference type="InterPro" id="IPR038753">
    <property type="entry name" value="NFKBIL1"/>
</dbReference>
<dbReference type="Ensembl" id="ENSMMOT00000010657.1">
    <property type="protein sequence ID" value="ENSMMOP00000010474.1"/>
    <property type="gene ID" value="ENSMMOG00000008084.1"/>
</dbReference>
<keyword evidence="3" id="KW-0597">Phosphoprotein</keyword>
<dbReference type="PROSITE" id="PS50088">
    <property type="entry name" value="ANK_REPEAT"/>
    <property type="match status" value="1"/>
</dbReference>
<evidence type="ECO:0000313" key="11">
    <source>
        <dbReference type="Ensembl" id="ENSMMOP00000010474.1"/>
    </source>
</evidence>
<feature type="coiled-coil region" evidence="10">
    <location>
        <begin position="179"/>
        <end position="224"/>
    </location>
</feature>
<organism evidence="11 12">
    <name type="scientific">Mola mola</name>
    <name type="common">Ocean sunfish</name>
    <name type="synonym">Tetraodon mola</name>
    <dbReference type="NCBI Taxonomy" id="94237"/>
    <lineage>
        <taxon>Eukaryota</taxon>
        <taxon>Metazoa</taxon>
        <taxon>Chordata</taxon>
        <taxon>Craniata</taxon>
        <taxon>Vertebrata</taxon>
        <taxon>Euteleostomi</taxon>
        <taxon>Actinopterygii</taxon>
        <taxon>Neopterygii</taxon>
        <taxon>Teleostei</taxon>
        <taxon>Neoteleostei</taxon>
        <taxon>Acanthomorphata</taxon>
        <taxon>Eupercaria</taxon>
        <taxon>Tetraodontiformes</taxon>
        <taxon>Molidae</taxon>
        <taxon>Mola</taxon>
    </lineage>
</organism>
<keyword evidence="6" id="KW-0539">Nucleus</keyword>
<dbReference type="Proteomes" id="UP000261620">
    <property type="component" value="Unplaced"/>
</dbReference>
<evidence type="ECO:0000256" key="8">
    <source>
        <dbReference type="ARBA" id="ARBA00030802"/>
    </source>
</evidence>
<dbReference type="OMA" id="DEFCETF"/>
<dbReference type="PANTHER" id="PTHR15263:SF1">
    <property type="entry name" value="NF-KAPPA-B INHIBITOR-LIKE PROTEIN 1"/>
    <property type="match status" value="1"/>
</dbReference>
<evidence type="ECO:0000256" key="5">
    <source>
        <dbReference type="ARBA" id="ARBA00023043"/>
    </source>
</evidence>
<accession>A0A3Q3WNF8</accession>
<dbReference type="STRING" id="94237.ENSMMOP00000010474"/>
<keyword evidence="4" id="KW-0677">Repeat</keyword>
<dbReference type="PROSITE" id="PS50297">
    <property type="entry name" value="ANK_REP_REGION"/>
    <property type="match status" value="1"/>
</dbReference>
<dbReference type="GO" id="GO:0005634">
    <property type="term" value="C:nucleus"/>
    <property type="evidence" value="ECO:0007669"/>
    <property type="project" value="UniProtKB-SubCell"/>
</dbReference>
<evidence type="ECO:0000256" key="2">
    <source>
        <dbReference type="ARBA" id="ARBA00014259"/>
    </source>
</evidence>
<keyword evidence="5 9" id="KW-0040">ANK repeat</keyword>
<reference evidence="11" key="1">
    <citation type="submission" date="2025-08" db="UniProtKB">
        <authorList>
            <consortium name="Ensembl"/>
        </authorList>
    </citation>
    <scope>IDENTIFICATION</scope>
</reference>
<keyword evidence="12" id="KW-1185">Reference proteome</keyword>
<dbReference type="InterPro" id="IPR036770">
    <property type="entry name" value="Ankyrin_rpt-contain_sf"/>
</dbReference>